<feature type="region of interest" description="Disordered" evidence="1">
    <location>
        <begin position="1"/>
        <end position="22"/>
    </location>
</feature>
<dbReference type="Proteomes" id="UP000289738">
    <property type="component" value="Chromosome B05"/>
</dbReference>
<name>A0A444Z9M5_ARAHY</name>
<accession>A0A444Z9M5</accession>
<organism evidence="2 3">
    <name type="scientific">Arachis hypogaea</name>
    <name type="common">Peanut</name>
    <dbReference type="NCBI Taxonomy" id="3818"/>
    <lineage>
        <taxon>Eukaryota</taxon>
        <taxon>Viridiplantae</taxon>
        <taxon>Streptophyta</taxon>
        <taxon>Embryophyta</taxon>
        <taxon>Tracheophyta</taxon>
        <taxon>Spermatophyta</taxon>
        <taxon>Magnoliopsida</taxon>
        <taxon>eudicotyledons</taxon>
        <taxon>Gunneridae</taxon>
        <taxon>Pentapetalae</taxon>
        <taxon>rosids</taxon>
        <taxon>fabids</taxon>
        <taxon>Fabales</taxon>
        <taxon>Fabaceae</taxon>
        <taxon>Papilionoideae</taxon>
        <taxon>50 kb inversion clade</taxon>
        <taxon>dalbergioids sensu lato</taxon>
        <taxon>Dalbergieae</taxon>
        <taxon>Pterocarpus clade</taxon>
        <taxon>Arachis</taxon>
    </lineage>
</organism>
<protein>
    <submittedName>
        <fullName evidence="2">Uncharacterized protein</fullName>
    </submittedName>
</protein>
<reference evidence="2 3" key="1">
    <citation type="submission" date="2019-01" db="EMBL/GenBank/DDBJ databases">
        <title>Sequencing of cultivated peanut Arachis hypogaea provides insights into genome evolution and oil improvement.</title>
        <authorList>
            <person name="Chen X."/>
        </authorList>
    </citation>
    <scope>NUCLEOTIDE SEQUENCE [LARGE SCALE GENOMIC DNA]</scope>
    <source>
        <strain evidence="3">cv. Fuhuasheng</strain>
        <tissue evidence="2">Leaves</tissue>
    </source>
</reference>
<evidence type="ECO:0000313" key="3">
    <source>
        <dbReference type="Proteomes" id="UP000289738"/>
    </source>
</evidence>
<evidence type="ECO:0000256" key="1">
    <source>
        <dbReference type="SAM" id="MobiDB-lite"/>
    </source>
</evidence>
<feature type="compositionally biased region" description="Basic and acidic residues" evidence="1">
    <location>
        <begin position="1"/>
        <end position="12"/>
    </location>
</feature>
<proteinExistence type="predicted"/>
<dbReference type="PANTHER" id="PTHR33622:SF15">
    <property type="match status" value="1"/>
</dbReference>
<gene>
    <name evidence="2" type="ORF">Ahy_B05g079360</name>
</gene>
<dbReference type="EMBL" id="SDMP01000015">
    <property type="protein sequence ID" value="RYR10882.1"/>
    <property type="molecule type" value="Genomic_DNA"/>
</dbReference>
<comment type="caution">
    <text evidence="2">The sequence shown here is derived from an EMBL/GenBank/DDBJ whole genome shotgun (WGS) entry which is preliminary data.</text>
</comment>
<dbReference type="AlphaFoldDB" id="A0A444Z9M5"/>
<sequence>MASNSDDKEAAPKKTSFCQRNKSRNGSFVSTLRNHFHEFIHAPMDQNKTCLADTFQKLPLLCIADVYSATSSIPLVSREWNLA</sequence>
<evidence type="ECO:0000313" key="2">
    <source>
        <dbReference type="EMBL" id="RYR10882.1"/>
    </source>
</evidence>
<dbReference type="PANTHER" id="PTHR33622">
    <property type="entry name" value="OS03G0724500 PROTEIN"/>
    <property type="match status" value="1"/>
</dbReference>
<keyword evidence="3" id="KW-1185">Reference proteome</keyword>